<dbReference type="RefSeq" id="WP_061177560.1">
    <property type="nucleotide sequence ID" value="NZ_FCOE02000020.1"/>
</dbReference>
<evidence type="ECO:0000256" key="4">
    <source>
        <dbReference type="SAM" id="SignalP"/>
    </source>
</evidence>
<evidence type="ECO:0000313" key="5">
    <source>
        <dbReference type="EMBL" id="SAK81414.1"/>
    </source>
</evidence>
<dbReference type="EMBL" id="FCOE02000020">
    <property type="protein sequence ID" value="SAK81414.1"/>
    <property type="molecule type" value="Genomic_DNA"/>
</dbReference>
<dbReference type="AlphaFoldDB" id="A0A158CGE3"/>
<accession>A0A158CGE3</accession>
<keyword evidence="3" id="KW-0143">Chaperone</keyword>
<reference evidence="5" key="1">
    <citation type="submission" date="2016-01" db="EMBL/GenBank/DDBJ databases">
        <authorList>
            <person name="Peeters C."/>
        </authorList>
    </citation>
    <scope>NUCLEOTIDE SEQUENCE [LARGE SCALE GENOMIC DNA]</scope>
    <source>
        <strain evidence="5">LMG 29323</strain>
    </source>
</reference>
<evidence type="ECO:0000256" key="3">
    <source>
        <dbReference type="ARBA" id="ARBA00023186"/>
    </source>
</evidence>
<dbReference type="InterPro" id="IPR038303">
    <property type="entry name" value="HdeA/HdeB_sf"/>
</dbReference>
<feature type="signal peptide" evidence="4">
    <location>
        <begin position="1"/>
        <end position="21"/>
    </location>
</feature>
<comment type="caution">
    <text evidence="5">The sequence shown here is derived from an EMBL/GenBank/DDBJ whole genome shotgun (WGS) entry which is preliminary data.</text>
</comment>
<evidence type="ECO:0000313" key="6">
    <source>
        <dbReference type="Proteomes" id="UP000054911"/>
    </source>
</evidence>
<evidence type="ECO:0000256" key="1">
    <source>
        <dbReference type="ARBA" id="ARBA00022729"/>
    </source>
</evidence>
<protein>
    <submittedName>
        <fullName evidence="5">Acid stress chaperone HdeA</fullName>
    </submittedName>
</protein>
<sequence>MKAAKILLALMCVFAVQAASAKETKVAPAKMSCADFVQVDEAYQPALVYYVAGVDKLGVKGTETTVIDTAQPVAATVVEACKKDPGMKFSTKVHSMVKANQIALFDHH</sequence>
<gene>
    <name evidence="5" type="primary">hdeA</name>
    <name evidence="5" type="ORF">AWB80_05210</name>
</gene>
<organism evidence="5 6">
    <name type="scientific">Caballeronia pedi</name>
    <dbReference type="NCBI Taxonomy" id="1777141"/>
    <lineage>
        <taxon>Bacteria</taxon>
        <taxon>Pseudomonadati</taxon>
        <taxon>Pseudomonadota</taxon>
        <taxon>Betaproteobacteria</taxon>
        <taxon>Burkholderiales</taxon>
        <taxon>Burkholderiaceae</taxon>
        <taxon>Caballeronia</taxon>
    </lineage>
</organism>
<dbReference type="OrthoDB" id="8967249at2"/>
<dbReference type="SUPFAM" id="SSF47752">
    <property type="entry name" value="Protein HNS-dependent expression A, HdeA"/>
    <property type="match status" value="1"/>
</dbReference>
<dbReference type="InterPro" id="IPR010486">
    <property type="entry name" value="HNS-dep_expression_A/B"/>
</dbReference>
<keyword evidence="1 4" id="KW-0732">Signal</keyword>
<dbReference type="STRING" id="1777141.AWB80_05210"/>
<keyword evidence="2" id="KW-0574">Periplasm</keyword>
<dbReference type="Proteomes" id="UP000054911">
    <property type="component" value="Unassembled WGS sequence"/>
</dbReference>
<dbReference type="InterPro" id="IPR036831">
    <property type="entry name" value="HdeA_sf"/>
</dbReference>
<feature type="chain" id="PRO_5007622903" evidence="4">
    <location>
        <begin position="22"/>
        <end position="108"/>
    </location>
</feature>
<dbReference type="Gene3D" id="1.10.890.10">
    <property type="entry name" value="HNS-dependent expression A"/>
    <property type="match status" value="1"/>
</dbReference>
<evidence type="ECO:0000256" key="2">
    <source>
        <dbReference type="ARBA" id="ARBA00022764"/>
    </source>
</evidence>
<dbReference type="Pfam" id="PF06411">
    <property type="entry name" value="HdeA"/>
    <property type="match status" value="1"/>
</dbReference>
<keyword evidence="6" id="KW-1185">Reference proteome</keyword>
<name>A0A158CGE3_9BURK</name>
<dbReference type="GO" id="GO:0030288">
    <property type="term" value="C:outer membrane-bounded periplasmic space"/>
    <property type="evidence" value="ECO:0007669"/>
    <property type="project" value="InterPro"/>
</dbReference>
<proteinExistence type="predicted"/>
<dbReference type="GO" id="GO:0071468">
    <property type="term" value="P:cellular response to acidic pH"/>
    <property type="evidence" value="ECO:0007669"/>
    <property type="project" value="InterPro"/>
</dbReference>